<dbReference type="InterPro" id="IPR012337">
    <property type="entry name" value="RNaseH-like_sf"/>
</dbReference>
<evidence type="ECO:0000256" key="1">
    <source>
        <dbReference type="SAM" id="MobiDB-lite"/>
    </source>
</evidence>
<evidence type="ECO:0000313" key="5">
    <source>
        <dbReference type="Proteomes" id="UP000663860"/>
    </source>
</evidence>
<dbReference type="InterPro" id="IPR008906">
    <property type="entry name" value="HATC_C_dom"/>
</dbReference>
<reference evidence="3" key="1">
    <citation type="submission" date="2021-02" db="EMBL/GenBank/DDBJ databases">
        <authorList>
            <person name="Nowell W R."/>
        </authorList>
    </citation>
    <scope>NUCLEOTIDE SEQUENCE</scope>
</reference>
<evidence type="ECO:0000313" key="3">
    <source>
        <dbReference type="EMBL" id="CAF1401887.1"/>
    </source>
</evidence>
<evidence type="ECO:0000313" key="4">
    <source>
        <dbReference type="EMBL" id="CAF4182683.1"/>
    </source>
</evidence>
<dbReference type="SUPFAM" id="SSF53098">
    <property type="entry name" value="Ribonuclease H-like"/>
    <property type="match status" value="1"/>
</dbReference>
<dbReference type="EMBL" id="CAJNOE010001217">
    <property type="protein sequence ID" value="CAF1401887.1"/>
    <property type="molecule type" value="Genomic_DNA"/>
</dbReference>
<evidence type="ECO:0000259" key="2">
    <source>
        <dbReference type="Pfam" id="PF05699"/>
    </source>
</evidence>
<accession>A0A815L2I8</accession>
<dbReference type="Pfam" id="PF05699">
    <property type="entry name" value="Dimer_Tnp_hAT"/>
    <property type="match status" value="1"/>
</dbReference>
<dbReference type="PANTHER" id="PTHR47611:SF1">
    <property type="entry name" value="CCHC-TYPE DOMAIN-CONTAINING PROTEIN"/>
    <property type="match status" value="1"/>
</dbReference>
<feature type="domain" description="HAT C-terminal dimerisation" evidence="2">
    <location>
        <begin position="74"/>
        <end position="155"/>
    </location>
</feature>
<gene>
    <name evidence="3" type="ORF">IZO911_LOCUS39543</name>
    <name evidence="4" type="ORF">KXQ929_LOCUS39042</name>
</gene>
<name>A0A815L2I8_9BILA</name>
<dbReference type="AlphaFoldDB" id="A0A815L2I8"/>
<dbReference type="Proteomes" id="UP000663860">
    <property type="component" value="Unassembled WGS sequence"/>
</dbReference>
<dbReference type="GO" id="GO:0046983">
    <property type="term" value="F:protein dimerization activity"/>
    <property type="evidence" value="ECO:0007669"/>
    <property type="project" value="InterPro"/>
</dbReference>
<dbReference type="EMBL" id="CAJOBB010007276">
    <property type="protein sequence ID" value="CAF4182683.1"/>
    <property type="molecule type" value="Genomic_DNA"/>
</dbReference>
<comment type="caution">
    <text evidence="3">The sequence shown here is derived from an EMBL/GenBank/DDBJ whole genome shotgun (WGS) entry which is preliminary data.</text>
</comment>
<dbReference type="PANTHER" id="PTHR47611">
    <property type="entry name" value="HAT DIMERISATION DOMAIN, C-TERMINAL"/>
    <property type="match status" value="1"/>
</dbReference>
<sequence>MKHFHIDPSLQEKALELVKKEIMKRQPMIPFNTCTTLTDTNALDSRSAITKGILSHCFDVPRDDFKSATTPYDELNDYMALNMKLNEEDDILKFWLQQKMKFPVLFSIVRDFYAIPASNTNVERLFSSSKNTITDKRTSIGAEKVNKLLFLQKNLELLKSFDRNKLNEENIDEKKRKISQESSSIMSNQNDEQSISTTTSKKFKMGNEVDIVVCEDDDEEDKENNELDFF</sequence>
<proteinExistence type="predicted"/>
<dbReference type="Proteomes" id="UP000663868">
    <property type="component" value="Unassembled WGS sequence"/>
</dbReference>
<feature type="region of interest" description="Disordered" evidence="1">
    <location>
        <begin position="172"/>
        <end position="201"/>
    </location>
</feature>
<protein>
    <recommendedName>
        <fullName evidence="2">HAT C-terminal dimerisation domain-containing protein</fullName>
    </recommendedName>
</protein>
<feature type="compositionally biased region" description="Polar residues" evidence="1">
    <location>
        <begin position="180"/>
        <end position="200"/>
    </location>
</feature>
<organism evidence="3 5">
    <name type="scientific">Adineta steineri</name>
    <dbReference type="NCBI Taxonomy" id="433720"/>
    <lineage>
        <taxon>Eukaryota</taxon>
        <taxon>Metazoa</taxon>
        <taxon>Spiralia</taxon>
        <taxon>Gnathifera</taxon>
        <taxon>Rotifera</taxon>
        <taxon>Eurotatoria</taxon>
        <taxon>Bdelloidea</taxon>
        <taxon>Adinetida</taxon>
        <taxon>Adinetidae</taxon>
        <taxon>Adineta</taxon>
    </lineage>
</organism>